<proteinExistence type="predicted"/>
<evidence type="ECO:0000313" key="3">
    <source>
        <dbReference type="EMBL" id="SMD13040.1"/>
    </source>
</evidence>
<dbReference type="EMBL" id="FWXY01000045">
    <property type="protein sequence ID" value="SMD13040.1"/>
    <property type="molecule type" value="Genomic_DNA"/>
</dbReference>
<evidence type="ECO:0000313" key="4">
    <source>
        <dbReference type="Proteomes" id="UP000192418"/>
    </source>
</evidence>
<dbReference type="RefSeq" id="WP_084071926.1">
    <property type="nucleotide sequence ID" value="NZ_FWXY01000045.1"/>
</dbReference>
<evidence type="ECO:0000256" key="2">
    <source>
        <dbReference type="SAM" id="SignalP"/>
    </source>
</evidence>
<feature type="signal peptide" evidence="2">
    <location>
        <begin position="1"/>
        <end position="22"/>
    </location>
</feature>
<organism evidence="3 4">
    <name type="scientific">Desulfocicer vacuolatum DSM 3385</name>
    <dbReference type="NCBI Taxonomy" id="1121400"/>
    <lineage>
        <taxon>Bacteria</taxon>
        <taxon>Pseudomonadati</taxon>
        <taxon>Thermodesulfobacteriota</taxon>
        <taxon>Desulfobacteria</taxon>
        <taxon>Desulfobacterales</taxon>
        <taxon>Desulfobacteraceae</taxon>
        <taxon>Desulfocicer</taxon>
    </lineage>
</organism>
<name>A0A1W2ETJ5_9BACT</name>
<evidence type="ECO:0000256" key="1">
    <source>
        <dbReference type="SAM" id="MobiDB-lite"/>
    </source>
</evidence>
<dbReference type="STRING" id="1121400.SAMN02746065_1455"/>
<sequence length="119" mass="13490">MKTRLFLILAALSLSFPPQANALSDQELLAIDEVLTAEAGGQKDVEALPLDTLDQQQIEQNTEPEADNAPSPSSLEIFYRLGRIKEKEIPFSDPGKMERQARQRDQRIKELFGKEREHE</sequence>
<keyword evidence="4" id="KW-1185">Reference proteome</keyword>
<dbReference type="AlphaFoldDB" id="A0A1W2ETJ5"/>
<accession>A0A1W2ETJ5</accession>
<dbReference type="Proteomes" id="UP000192418">
    <property type="component" value="Unassembled WGS sequence"/>
</dbReference>
<protein>
    <submittedName>
        <fullName evidence="3">Uncharacterized protein</fullName>
    </submittedName>
</protein>
<gene>
    <name evidence="3" type="ORF">SAMN02746065_1455</name>
</gene>
<feature type="chain" id="PRO_5012099731" evidence="2">
    <location>
        <begin position="23"/>
        <end position="119"/>
    </location>
</feature>
<reference evidence="3 4" key="1">
    <citation type="submission" date="2017-04" db="EMBL/GenBank/DDBJ databases">
        <authorList>
            <person name="Afonso C.L."/>
            <person name="Miller P.J."/>
            <person name="Scott M.A."/>
            <person name="Spackman E."/>
            <person name="Goraichik I."/>
            <person name="Dimitrov K.M."/>
            <person name="Suarez D.L."/>
            <person name="Swayne D.E."/>
        </authorList>
    </citation>
    <scope>NUCLEOTIDE SEQUENCE [LARGE SCALE GENOMIC DNA]</scope>
    <source>
        <strain evidence="3 4">DSM 3385</strain>
    </source>
</reference>
<keyword evidence="2" id="KW-0732">Signal</keyword>
<feature type="region of interest" description="Disordered" evidence="1">
    <location>
        <begin position="54"/>
        <end position="73"/>
    </location>
</feature>
<feature type="compositionally biased region" description="Polar residues" evidence="1">
    <location>
        <begin position="54"/>
        <end position="63"/>
    </location>
</feature>